<dbReference type="SUPFAM" id="SSF46689">
    <property type="entry name" value="Homeodomain-like"/>
    <property type="match status" value="1"/>
</dbReference>
<proteinExistence type="predicted"/>
<evidence type="ECO:0000313" key="5">
    <source>
        <dbReference type="Proteomes" id="UP001156690"/>
    </source>
</evidence>
<dbReference type="PRINTS" id="PR00455">
    <property type="entry name" value="HTHTETR"/>
</dbReference>
<dbReference type="PANTHER" id="PTHR43479:SF11">
    <property type="entry name" value="ACREF_ENVCD OPERON REPRESSOR-RELATED"/>
    <property type="match status" value="1"/>
</dbReference>
<dbReference type="Gene3D" id="1.10.357.10">
    <property type="entry name" value="Tetracycline Repressor, domain 2"/>
    <property type="match status" value="1"/>
</dbReference>
<dbReference type="InterPro" id="IPR050624">
    <property type="entry name" value="HTH-type_Tx_Regulator"/>
</dbReference>
<dbReference type="Pfam" id="PF17931">
    <property type="entry name" value="TetR_C_23"/>
    <property type="match status" value="1"/>
</dbReference>
<dbReference type="InterPro" id="IPR009057">
    <property type="entry name" value="Homeodomain-like_sf"/>
</dbReference>
<comment type="caution">
    <text evidence="4">The sequence shown here is derived from an EMBL/GenBank/DDBJ whole genome shotgun (WGS) entry which is preliminary data.</text>
</comment>
<protein>
    <recommendedName>
        <fullName evidence="3">HTH tetR-type domain-containing protein</fullName>
    </recommendedName>
</protein>
<gene>
    <name evidence="4" type="ORF">GCM10007932_01670</name>
</gene>
<dbReference type="PROSITE" id="PS01081">
    <property type="entry name" value="HTH_TETR_1"/>
    <property type="match status" value="1"/>
</dbReference>
<organism evidence="4 5">
    <name type="scientific">Vibrio penaeicida</name>
    <dbReference type="NCBI Taxonomy" id="104609"/>
    <lineage>
        <taxon>Bacteria</taxon>
        <taxon>Pseudomonadati</taxon>
        <taxon>Pseudomonadota</taxon>
        <taxon>Gammaproteobacteria</taxon>
        <taxon>Vibrionales</taxon>
        <taxon>Vibrionaceae</taxon>
        <taxon>Vibrio</taxon>
    </lineage>
</organism>
<feature type="domain" description="HTH tetR-type" evidence="3">
    <location>
        <begin position="12"/>
        <end position="72"/>
    </location>
</feature>
<dbReference type="EMBL" id="BSNX01000001">
    <property type="protein sequence ID" value="GLQ70807.1"/>
    <property type="molecule type" value="Genomic_DNA"/>
</dbReference>
<evidence type="ECO:0000313" key="4">
    <source>
        <dbReference type="EMBL" id="GLQ70807.1"/>
    </source>
</evidence>
<dbReference type="PROSITE" id="PS50977">
    <property type="entry name" value="HTH_TETR_2"/>
    <property type="match status" value="1"/>
</dbReference>
<dbReference type="Pfam" id="PF00440">
    <property type="entry name" value="TetR_N"/>
    <property type="match status" value="1"/>
</dbReference>
<evidence type="ECO:0000256" key="2">
    <source>
        <dbReference type="PROSITE-ProRule" id="PRU00335"/>
    </source>
</evidence>
<dbReference type="Proteomes" id="UP001156690">
    <property type="component" value="Unassembled WGS sequence"/>
</dbReference>
<dbReference type="SUPFAM" id="SSF48498">
    <property type="entry name" value="Tetracyclin repressor-like, C-terminal domain"/>
    <property type="match status" value="1"/>
</dbReference>
<feature type="DNA-binding region" description="H-T-H motif" evidence="2">
    <location>
        <begin position="35"/>
        <end position="54"/>
    </location>
</feature>
<sequence>MVIVMKMKEKKAEVRRKIINAAVELMSDDGFKNVSMRKIAKAAEVGDATIYNYFPNKEKILYGYFECIVEDTIEELNQTPDFHEYKLNEKVQLFLETHLSLLLSNREFVEEAFELAFLSPLAKFGAMSPVKNQISETFEGYLHAAYENEELVPQPGSSFLSSLFWDYYVGVLVYWLKDDSEEFTQTTQLIDLSLALAMSVLESGVMSKASDMVSFLFRHHLFSGFDYLTKAMNTVRTIKRR</sequence>
<dbReference type="InterPro" id="IPR041673">
    <property type="entry name" value="TetR_C_23"/>
</dbReference>
<dbReference type="InterPro" id="IPR023772">
    <property type="entry name" value="DNA-bd_HTH_TetR-type_CS"/>
</dbReference>
<dbReference type="InterPro" id="IPR036271">
    <property type="entry name" value="Tet_transcr_reg_TetR-rel_C_sf"/>
</dbReference>
<dbReference type="PANTHER" id="PTHR43479">
    <property type="entry name" value="ACREF/ENVCD OPERON REPRESSOR-RELATED"/>
    <property type="match status" value="1"/>
</dbReference>
<dbReference type="InterPro" id="IPR001647">
    <property type="entry name" value="HTH_TetR"/>
</dbReference>
<evidence type="ECO:0000256" key="1">
    <source>
        <dbReference type="ARBA" id="ARBA00023125"/>
    </source>
</evidence>
<reference evidence="5" key="1">
    <citation type="journal article" date="2019" name="Int. J. Syst. Evol. Microbiol.">
        <title>The Global Catalogue of Microorganisms (GCM) 10K type strain sequencing project: providing services to taxonomists for standard genome sequencing and annotation.</title>
        <authorList>
            <consortium name="The Broad Institute Genomics Platform"/>
            <consortium name="The Broad Institute Genome Sequencing Center for Infectious Disease"/>
            <person name="Wu L."/>
            <person name="Ma J."/>
        </authorList>
    </citation>
    <scope>NUCLEOTIDE SEQUENCE [LARGE SCALE GENOMIC DNA]</scope>
    <source>
        <strain evidence="5">NBRC 15640</strain>
    </source>
</reference>
<dbReference type="AlphaFoldDB" id="A0AAV5NJI8"/>
<keyword evidence="1 2" id="KW-0238">DNA-binding</keyword>
<name>A0AAV5NJI8_9VIBR</name>
<keyword evidence="5" id="KW-1185">Reference proteome</keyword>
<dbReference type="GO" id="GO:0003677">
    <property type="term" value="F:DNA binding"/>
    <property type="evidence" value="ECO:0007669"/>
    <property type="project" value="UniProtKB-UniRule"/>
</dbReference>
<evidence type="ECO:0000259" key="3">
    <source>
        <dbReference type="PROSITE" id="PS50977"/>
    </source>
</evidence>
<accession>A0AAV5NJI8</accession>